<proteinExistence type="predicted"/>
<evidence type="ECO:0000313" key="2">
    <source>
        <dbReference type="EMBL" id="MBU5334969.1"/>
    </source>
</evidence>
<dbReference type="PROSITE" id="PS51186">
    <property type="entry name" value="GNAT"/>
    <property type="match status" value="1"/>
</dbReference>
<protein>
    <submittedName>
        <fullName evidence="2">GNAT family N-acetyltransferase</fullName>
        <ecNumber evidence="2">2.3.1.-</ecNumber>
    </submittedName>
</protein>
<keyword evidence="3" id="KW-1185">Reference proteome</keyword>
<accession>A0ABS6DT71</accession>
<dbReference type="RefSeq" id="WP_216568130.1">
    <property type="nucleotide sequence ID" value="NZ_JAHLOQ010000001.1"/>
</dbReference>
<organism evidence="2 3">
    <name type="scientific">Intestinibacter bartlettii</name>
    <dbReference type="NCBI Taxonomy" id="261299"/>
    <lineage>
        <taxon>Bacteria</taxon>
        <taxon>Bacillati</taxon>
        <taxon>Bacillota</taxon>
        <taxon>Clostridia</taxon>
        <taxon>Peptostreptococcales</taxon>
        <taxon>Peptostreptococcaceae</taxon>
        <taxon>Intestinibacter</taxon>
    </lineage>
</organism>
<dbReference type="EC" id="2.3.1.-" evidence="2"/>
<dbReference type="GO" id="GO:0016746">
    <property type="term" value="F:acyltransferase activity"/>
    <property type="evidence" value="ECO:0007669"/>
    <property type="project" value="UniProtKB-KW"/>
</dbReference>
<dbReference type="PANTHER" id="PTHR31143">
    <property type="match status" value="1"/>
</dbReference>
<keyword evidence="2" id="KW-0012">Acyltransferase</keyword>
<evidence type="ECO:0000313" key="3">
    <source>
        <dbReference type="Proteomes" id="UP001196301"/>
    </source>
</evidence>
<dbReference type="Pfam" id="PF12746">
    <property type="entry name" value="GNAT_acetyltran"/>
    <property type="match status" value="1"/>
</dbReference>
<comment type="caution">
    <text evidence="2">The sequence shown here is derived from an EMBL/GenBank/DDBJ whole genome shotgun (WGS) entry which is preliminary data.</text>
</comment>
<feature type="domain" description="N-acetyltransferase" evidence="1">
    <location>
        <begin position="130"/>
        <end position="258"/>
    </location>
</feature>
<dbReference type="CDD" id="cd04301">
    <property type="entry name" value="NAT_SF"/>
    <property type="match status" value="1"/>
</dbReference>
<dbReference type="Proteomes" id="UP001196301">
    <property type="component" value="Unassembled WGS sequence"/>
</dbReference>
<keyword evidence="2" id="KW-0808">Transferase</keyword>
<dbReference type="InterPro" id="IPR027365">
    <property type="entry name" value="GNAT_acetyltra_YdfB-like"/>
</dbReference>
<name>A0ABS6DT71_9FIRM</name>
<dbReference type="InterPro" id="IPR000182">
    <property type="entry name" value="GNAT_dom"/>
</dbReference>
<reference evidence="2 3" key="1">
    <citation type="submission" date="2021-06" db="EMBL/GenBank/DDBJ databases">
        <authorList>
            <person name="Sun Q."/>
            <person name="Li D."/>
        </authorList>
    </citation>
    <scope>NUCLEOTIDE SEQUENCE [LARGE SCALE GENOMIC DNA]</scope>
    <source>
        <strain evidence="2 3">N19</strain>
    </source>
</reference>
<dbReference type="PANTHER" id="PTHR31143:SF2">
    <property type="entry name" value="FR47-LIKE DOMAIN-CONTAINING PROTEIN-RELATED"/>
    <property type="match status" value="1"/>
</dbReference>
<evidence type="ECO:0000259" key="1">
    <source>
        <dbReference type="PROSITE" id="PS51186"/>
    </source>
</evidence>
<sequence>MIKRLDKRYEKKVIDYLNLEREINTFNLQELKNYGFENVFYKIYSDIDEEGNINGILFKCFEYLTFYAYKEFDIDQFCDFISKLEFSEISGKSSCVDIIAKKLGLLKYGKVHLCRLDNIEKQNQNIDPNLKLRKISIFNIKKIVNLYEQIGEFQNTTIEGLRSNLKSGRGYCIEDRKKVISMAKSTAENKNTAMIIGVGTHPKYRNQGLATKCLVKLCEELLEQGIKPCLFYDNEEAGKLYRKLGFKTIDNWSIYYKN</sequence>
<dbReference type="EMBL" id="JAHLOQ010000001">
    <property type="protein sequence ID" value="MBU5334969.1"/>
    <property type="molecule type" value="Genomic_DNA"/>
</dbReference>
<gene>
    <name evidence="2" type="ORF">KQI20_00825</name>
</gene>